<dbReference type="InParanoid" id="A0A4S2MML3"/>
<accession>A0A4S2MML3</accession>
<evidence type="ECO:0000313" key="3">
    <source>
        <dbReference type="EMBL" id="TGZ78341.1"/>
    </source>
</evidence>
<sequence>MSYPYYSGPRGDPNKDVPDFSQSFAQDTSYSPPSHRIPSNPFLGSGEIVESPIADPTSPPFQNPGRHSGYAALPPQDGMGVAEPPAPSQSSQMHRDLRRKTSEMVEKFHATIHWYVPASMLLVFLLGVGGAVAHHSFYAHLHGQEAKNQLMMNRYGTAIAFFTKACLVGSVVLAYRQRVWQTVRREAISLRGLDALFSVVEDPSWFFLAPEMYSKAKIATLLAFISWTIPLASVVAPGTLTTRIVEVRSVDKSCLVRSLNFSREGDYDFSKPPRHGSQGYSLAFYNVTPVPPKHSDYHWFEQPSYQSERLVLIAAYSPKLPTEAKTPCEGYNCTTMIKFEGPSYSCQEKSFIESPFDVNDFIPASPPLPEGKNFAYQFQMTIPEYERGQPDYDLDIIKEQGVFRGEPKLWFGYSQQTDIPNTDESAKARWPKIWEPIAVECVHQKAQYVVRTLWRDGSVRERNYSVTDGVDILPDSSPLSPNDTFRYREYSGYRGLSQKVRQLFLPGHFIKENSTHPVVSGTKLSQTRLVNQQTSLLHPNIAHTFPNFYHEIVISLLQEPLLEIAENITTTCNRTRMQNQFNYQRRGLWIGYALAMTAAFVAILFGASSILGNGMTSDITFSKIMVTTRNPSLDNLVRSYPGAALGGDPVPKALERQKLRFGVIENAYGKDGVAVATGVEIKHTAFGLVGEVGEIGQSDIERSMSGMSNSGIELRRRQFVPGSGLGVLPG</sequence>
<gene>
    <name evidence="3" type="ORF">EX30DRAFT_343242</name>
</gene>
<dbReference type="Proteomes" id="UP000298138">
    <property type="component" value="Unassembled WGS sequence"/>
</dbReference>
<dbReference type="PANTHER" id="PTHR35041">
    <property type="entry name" value="MEDIATOR OF RNA POLYMERASE II TRANSCRIPTION SUBUNIT 1"/>
    <property type="match status" value="1"/>
</dbReference>
<feature type="compositionally biased region" description="Polar residues" evidence="1">
    <location>
        <begin position="20"/>
        <end position="32"/>
    </location>
</feature>
<feature type="transmembrane region" description="Helical" evidence="2">
    <location>
        <begin position="218"/>
        <end position="240"/>
    </location>
</feature>
<dbReference type="STRING" id="341454.A0A4S2MML3"/>
<organism evidence="3 4">
    <name type="scientific">Ascodesmis nigricans</name>
    <dbReference type="NCBI Taxonomy" id="341454"/>
    <lineage>
        <taxon>Eukaryota</taxon>
        <taxon>Fungi</taxon>
        <taxon>Dikarya</taxon>
        <taxon>Ascomycota</taxon>
        <taxon>Pezizomycotina</taxon>
        <taxon>Pezizomycetes</taxon>
        <taxon>Pezizales</taxon>
        <taxon>Ascodesmidaceae</taxon>
        <taxon>Ascodesmis</taxon>
    </lineage>
</organism>
<feature type="transmembrane region" description="Helical" evidence="2">
    <location>
        <begin position="114"/>
        <end position="135"/>
    </location>
</feature>
<keyword evidence="2" id="KW-0472">Membrane</keyword>
<evidence type="ECO:0000256" key="2">
    <source>
        <dbReference type="SAM" id="Phobius"/>
    </source>
</evidence>
<feature type="transmembrane region" description="Helical" evidence="2">
    <location>
        <begin position="589"/>
        <end position="611"/>
    </location>
</feature>
<keyword evidence="2" id="KW-1133">Transmembrane helix</keyword>
<dbReference type="AlphaFoldDB" id="A0A4S2MML3"/>
<evidence type="ECO:0000313" key="4">
    <source>
        <dbReference type="Proteomes" id="UP000298138"/>
    </source>
</evidence>
<dbReference type="EMBL" id="ML220142">
    <property type="protein sequence ID" value="TGZ78341.1"/>
    <property type="molecule type" value="Genomic_DNA"/>
</dbReference>
<keyword evidence="2" id="KW-0812">Transmembrane</keyword>
<dbReference type="OrthoDB" id="5322539at2759"/>
<protein>
    <submittedName>
        <fullName evidence="3">Uncharacterized protein</fullName>
    </submittedName>
</protein>
<dbReference type="PANTHER" id="PTHR35041:SF3">
    <property type="entry name" value="FORMYLMETHIONINE DEFORMYLASE-LIKE PROTEIN"/>
    <property type="match status" value="1"/>
</dbReference>
<feature type="transmembrane region" description="Helical" evidence="2">
    <location>
        <begin position="155"/>
        <end position="175"/>
    </location>
</feature>
<feature type="region of interest" description="Disordered" evidence="1">
    <location>
        <begin position="1"/>
        <end position="93"/>
    </location>
</feature>
<keyword evidence="4" id="KW-1185">Reference proteome</keyword>
<proteinExistence type="predicted"/>
<reference evidence="3 4" key="1">
    <citation type="submission" date="2019-04" db="EMBL/GenBank/DDBJ databases">
        <title>Comparative genomics and transcriptomics to analyze fruiting body development in filamentous ascomycetes.</title>
        <authorList>
            <consortium name="DOE Joint Genome Institute"/>
            <person name="Lutkenhaus R."/>
            <person name="Traeger S."/>
            <person name="Breuer J."/>
            <person name="Kuo A."/>
            <person name="Lipzen A."/>
            <person name="Pangilinan J."/>
            <person name="Dilworth D."/>
            <person name="Sandor L."/>
            <person name="Poggeler S."/>
            <person name="Barry K."/>
            <person name="Grigoriev I.V."/>
            <person name="Nowrousian M."/>
        </authorList>
    </citation>
    <scope>NUCLEOTIDE SEQUENCE [LARGE SCALE GENOMIC DNA]</scope>
    <source>
        <strain evidence="3 4">CBS 389.68</strain>
    </source>
</reference>
<name>A0A4S2MML3_9PEZI</name>
<evidence type="ECO:0000256" key="1">
    <source>
        <dbReference type="SAM" id="MobiDB-lite"/>
    </source>
</evidence>